<name>X1ENR2_9ZZZZ</name>
<feature type="non-terminal residue" evidence="1">
    <location>
        <position position="1"/>
    </location>
</feature>
<accession>X1ENR2</accession>
<evidence type="ECO:0000313" key="1">
    <source>
        <dbReference type="EMBL" id="GAH10298.1"/>
    </source>
</evidence>
<organism evidence="1">
    <name type="scientific">marine sediment metagenome</name>
    <dbReference type="NCBI Taxonomy" id="412755"/>
    <lineage>
        <taxon>unclassified sequences</taxon>
        <taxon>metagenomes</taxon>
        <taxon>ecological metagenomes</taxon>
    </lineage>
</organism>
<dbReference type="EMBL" id="BART01036372">
    <property type="protein sequence ID" value="GAH10298.1"/>
    <property type="molecule type" value="Genomic_DNA"/>
</dbReference>
<reference evidence="1" key="1">
    <citation type="journal article" date="2014" name="Front. Microbiol.">
        <title>High frequency of phylogenetically diverse reductive dehalogenase-homologous genes in deep subseafloor sedimentary metagenomes.</title>
        <authorList>
            <person name="Kawai M."/>
            <person name="Futagami T."/>
            <person name="Toyoda A."/>
            <person name="Takaki Y."/>
            <person name="Nishi S."/>
            <person name="Hori S."/>
            <person name="Arai W."/>
            <person name="Tsubouchi T."/>
            <person name="Morono Y."/>
            <person name="Uchiyama I."/>
            <person name="Ito T."/>
            <person name="Fujiyama A."/>
            <person name="Inagaki F."/>
            <person name="Takami H."/>
        </authorList>
    </citation>
    <scope>NUCLEOTIDE SEQUENCE</scope>
    <source>
        <strain evidence="1">Expedition CK06-06</strain>
    </source>
</reference>
<comment type="caution">
    <text evidence="1">The sequence shown here is derived from an EMBL/GenBank/DDBJ whole genome shotgun (WGS) entry which is preliminary data.</text>
</comment>
<protein>
    <submittedName>
        <fullName evidence="1">Uncharacterized protein</fullName>
    </submittedName>
</protein>
<dbReference type="AlphaFoldDB" id="X1ENR2"/>
<gene>
    <name evidence="1" type="ORF">S01H4_61367</name>
</gene>
<sequence length="78" mass="8652">AEKIVNLRDSLGVKAQVRCSWTPLLVEAQTPLQWFAATVDDRKLTGVYAGLKKLGVGFSLGKKTEVNYTYFTHPSQPL</sequence>
<proteinExistence type="predicted"/>